<evidence type="ECO:0000259" key="8">
    <source>
        <dbReference type="PROSITE" id="PS50928"/>
    </source>
</evidence>
<dbReference type="OrthoDB" id="258894at2"/>
<evidence type="ECO:0000256" key="5">
    <source>
        <dbReference type="ARBA" id="ARBA00022989"/>
    </source>
</evidence>
<dbReference type="GO" id="GO:0055085">
    <property type="term" value="P:transmembrane transport"/>
    <property type="evidence" value="ECO:0007669"/>
    <property type="project" value="InterPro"/>
</dbReference>
<protein>
    <submittedName>
        <fullName evidence="9">ABC-type nitrate/sulfonate/bicarbonate transport system, permease component</fullName>
    </submittedName>
</protein>
<dbReference type="PANTHER" id="PTHR30151">
    <property type="entry name" value="ALKANE SULFONATE ABC TRANSPORTER-RELATED, MEMBRANE SUBUNIT"/>
    <property type="match status" value="1"/>
</dbReference>
<evidence type="ECO:0000256" key="2">
    <source>
        <dbReference type="ARBA" id="ARBA00022448"/>
    </source>
</evidence>
<dbReference type="CDD" id="cd06261">
    <property type="entry name" value="TM_PBP2"/>
    <property type="match status" value="1"/>
</dbReference>
<evidence type="ECO:0000256" key="7">
    <source>
        <dbReference type="RuleBase" id="RU363032"/>
    </source>
</evidence>
<organism evidence="9 10">
    <name type="scientific">Hahella chejuensis (strain KCTC 2396)</name>
    <dbReference type="NCBI Taxonomy" id="349521"/>
    <lineage>
        <taxon>Bacteria</taxon>
        <taxon>Pseudomonadati</taxon>
        <taxon>Pseudomonadota</taxon>
        <taxon>Gammaproteobacteria</taxon>
        <taxon>Oceanospirillales</taxon>
        <taxon>Hahellaceae</taxon>
        <taxon>Hahella</taxon>
    </lineage>
</organism>
<keyword evidence="4" id="KW-0812">Transmembrane</keyword>
<dbReference type="RefSeq" id="WP_011399150.1">
    <property type="nucleotide sequence ID" value="NC_007645.1"/>
</dbReference>
<keyword evidence="5" id="KW-1133">Transmembrane helix</keyword>
<evidence type="ECO:0000256" key="3">
    <source>
        <dbReference type="ARBA" id="ARBA00022475"/>
    </source>
</evidence>
<dbReference type="Pfam" id="PF00528">
    <property type="entry name" value="BPD_transp_1"/>
    <property type="match status" value="1"/>
</dbReference>
<dbReference type="InterPro" id="IPR035906">
    <property type="entry name" value="MetI-like_sf"/>
</dbReference>
<sequence length="273" mass="30401">MKRPAMLGLFAQPPRLLNVVLALAPFVILIATYLIASDIRLADNPSDKLLPSLQQMGDAIHRLAFEPDRRSGDYVFWADTLASLQRLAIGLALSTLVALIIGLNMGAFNGLYSLGNPILTFIAMIPPLALLPILFISLGIGELGKVALIFIGVFPIMTRDMALSVRSFPREQVVKAKTLGASDLAVVYKILLPQMMPRLITALRLSIGSAWLFLIASEAIAATEGLGYRIFLVRRYLSMDVIIPYVIWITLLGFLMDWALRLILKWRYKWYEQ</sequence>
<dbReference type="STRING" id="349521.HCH_05418"/>
<proteinExistence type="inferred from homology"/>
<dbReference type="InterPro" id="IPR000515">
    <property type="entry name" value="MetI-like"/>
</dbReference>
<dbReference type="GO" id="GO:0005886">
    <property type="term" value="C:plasma membrane"/>
    <property type="evidence" value="ECO:0007669"/>
    <property type="project" value="UniProtKB-SubCell"/>
</dbReference>
<reference evidence="9 10" key="1">
    <citation type="journal article" date="2005" name="Nucleic Acids Res.">
        <title>Genomic blueprint of Hahella chejuensis, a marine microbe producing an algicidal agent.</title>
        <authorList>
            <person name="Jeong H."/>
            <person name="Yim J.H."/>
            <person name="Lee C."/>
            <person name="Choi S.-H."/>
            <person name="Park Y.K."/>
            <person name="Yoon S.H."/>
            <person name="Hur C.-G."/>
            <person name="Kang H.-Y."/>
            <person name="Kim D."/>
            <person name="Lee H.H."/>
            <person name="Park K.H."/>
            <person name="Park S.-H."/>
            <person name="Park H.-S."/>
            <person name="Lee H.K."/>
            <person name="Oh T.K."/>
            <person name="Kim J.F."/>
        </authorList>
    </citation>
    <scope>NUCLEOTIDE SEQUENCE [LARGE SCALE GENOMIC DNA]</scope>
    <source>
        <strain evidence="9 10">KCTC 2396</strain>
    </source>
</reference>
<evidence type="ECO:0000313" key="10">
    <source>
        <dbReference type="Proteomes" id="UP000000238"/>
    </source>
</evidence>
<evidence type="ECO:0000256" key="6">
    <source>
        <dbReference type="ARBA" id="ARBA00023136"/>
    </source>
</evidence>
<name>Q2SB88_HAHCH</name>
<keyword evidence="2 7" id="KW-0813">Transport</keyword>
<gene>
    <name evidence="9" type="ordered locus">HCH_05418</name>
</gene>
<feature type="domain" description="ABC transmembrane type-1" evidence="8">
    <location>
        <begin position="80"/>
        <end position="264"/>
    </location>
</feature>
<dbReference type="AlphaFoldDB" id="Q2SB88"/>
<dbReference type="HOGENOM" id="CLU_046113_1_0_6"/>
<dbReference type="PROSITE" id="PS50928">
    <property type="entry name" value="ABC_TM1"/>
    <property type="match status" value="1"/>
</dbReference>
<comment type="subcellular location">
    <subcellularLocation>
        <location evidence="1 7">Cell membrane</location>
        <topology evidence="1 7">Multi-pass membrane protein</topology>
    </subcellularLocation>
</comment>
<keyword evidence="10" id="KW-1185">Reference proteome</keyword>
<accession>Q2SB88</accession>
<dbReference type="PANTHER" id="PTHR30151:SF0">
    <property type="entry name" value="ABC TRANSPORTER PERMEASE PROTEIN MJ0413-RELATED"/>
    <property type="match status" value="1"/>
</dbReference>
<evidence type="ECO:0000256" key="1">
    <source>
        <dbReference type="ARBA" id="ARBA00004651"/>
    </source>
</evidence>
<evidence type="ECO:0000256" key="4">
    <source>
        <dbReference type="ARBA" id="ARBA00022692"/>
    </source>
</evidence>
<dbReference type="KEGG" id="hch:HCH_05418"/>
<keyword evidence="6" id="KW-0472">Membrane</keyword>
<comment type="similarity">
    <text evidence="7">Belongs to the binding-protein-dependent transport system permease family.</text>
</comment>
<dbReference type="eggNOG" id="COG0600">
    <property type="taxonomic scope" value="Bacteria"/>
</dbReference>
<evidence type="ECO:0000313" key="9">
    <source>
        <dbReference type="EMBL" id="ABC32086.1"/>
    </source>
</evidence>
<dbReference type="EMBL" id="CP000155">
    <property type="protein sequence ID" value="ABC32086.1"/>
    <property type="molecule type" value="Genomic_DNA"/>
</dbReference>
<dbReference type="Proteomes" id="UP000000238">
    <property type="component" value="Chromosome"/>
</dbReference>
<keyword evidence="3" id="KW-1003">Cell membrane</keyword>
<dbReference type="Gene3D" id="1.10.3720.10">
    <property type="entry name" value="MetI-like"/>
    <property type="match status" value="1"/>
</dbReference>
<dbReference type="SUPFAM" id="SSF161098">
    <property type="entry name" value="MetI-like"/>
    <property type="match status" value="1"/>
</dbReference>